<dbReference type="InParanoid" id="A0A059AUJ4"/>
<gene>
    <name evidence="1" type="ORF">EUGRSUZ_H00406</name>
</gene>
<dbReference type="Gramene" id="KCW57637">
    <property type="protein sequence ID" value="KCW57637"/>
    <property type="gene ID" value="EUGRSUZ_H00406"/>
</dbReference>
<name>A0A059AUJ4_EUCGR</name>
<dbReference type="EMBL" id="KK198760">
    <property type="protein sequence ID" value="KCW57637.1"/>
    <property type="molecule type" value="Genomic_DNA"/>
</dbReference>
<organism evidence="1">
    <name type="scientific">Eucalyptus grandis</name>
    <name type="common">Flooded gum</name>
    <dbReference type="NCBI Taxonomy" id="71139"/>
    <lineage>
        <taxon>Eukaryota</taxon>
        <taxon>Viridiplantae</taxon>
        <taxon>Streptophyta</taxon>
        <taxon>Embryophyta</taxon>
        <taxon>Tracheophyta</taxon>
        <taxon>Spermatophyta</taxon>
        <taxon>Magnoliopsida</taxon>
        <taxon>eudicotyledons</taxon>
        <taxon>Gunneridae</taxon>
        <taxon>Pentapetalae</taxon>
        <taxon>rosids</taxon>
        <taxon>malvids</taxon>
        <taxon>Myrtales</taxon>
        <taxon>Myrtaceae</taxon>
        <taxon>Myrtoideae</taxon>
        <taxon>Eucalypteae</taxon>
        <taxon>Eucalyptus</taxon>
    </lineage>
</organism>
<evidence type="ECO:0000313" key="1">
    <source>
        <dbReference type="EMBL" id="KCW57637.1"/>
    </source>
</evidence>
<sequence length="78" mass="8542">MLVCKSNSVLALYGGDRKAAQGLVTYLRSRDNLNLKAEFQLGNGEILVDCIENQPAVRVVLGDHVFLTVGDEYLSNES</sequence>
<dbReference type="AlphaFoldDB" id="A0A059AUJ4"/>
<accession>A0A059AUJ4</accession>
<reference evidence="1" key="1">
    <citation type="submission" date="2013-07" db="EMBL/GenBank/DDBJ databases">
        <title>The genome of Eucalyptus grandis.</title>
        <authorList>
            <person name="Schmutz J."/>
            <person name="Hayes R."/>
            <person name="Myburg A."/>
            <person name="Tuskan G."/>
            <person name="Grattapaglia D."/>
            <person name="Rokhsar D.S."/>
        </authorList>
    </citation>
    <scope>NUCLEOTIDE SEQUENCE</scope>
    <source>
        <tissue evidence="1">Leaf extractions</tissue>
    </source>
</reference>
<proteinExistence type="predicted"/>
<protein>
    <submittedName>
        <fullName evidence="1">Uncharacterized protein</fullName>
    </submittedName>
</protein>
<dbReference type="STRING" id="71139.A0A059AUJ4"/>